<feature type="transmembrane region" description="Helical" evidence="5">
    <location>
        <begin position="108"/>
        <end position="134"/>
    </location>
</feature>
<feature type="transmembrane region" description="Helical" evidence="5">
    <location>
        <begin position="83"/>
        <end position="102"/>
    </location>
</feature>
<dbReference type="Proteomes" id="UP000694865">
    <property type="component" value="Unplaced"/>
</dbReference>
<dbReference type="GeneID" id="100368537"/>
<organism evidence="7 8">
    <name type="scientific">Saccoglossus kowalevskii</name>
    <name type="common">Acorn worm</name>
    <dbReference type="NCBI Taxonomy" id="10224"/>
    <lineage>
        <taxon>Eukaryota</taxon>
        <taxon>Metazoa</taxon>
        <taxon>Hemichordata</taxon>
        <taxon>Enteropneusta</taxon>
        <taxon>Harrimaniidae</taxon>
        <taxon>Saccoglossus</taxon>
    </lineage>
</organism>
<dbReference type="InterPro" id="IPR036259">
    <property type="entry name" value="MFS_trans_sf"/>
</dbReference>
<dbReference type="InterPro" id="IPR020846">
    <property type="entry name" value="MFS_dom"/>
</dbReference>
<evidence type="ECO:0000259" key="6">
    <source>
        <dbReference type="PROSITE" id="PS50850"/>
    </source>
</evidence>
<feature type="transmembrane region" description="Helical" evidence="5">
    <location>
        <begin position="333"/>
        <end position="353"/>
    </location>
</feature>
<name>A0ABM0GXN0_SACKO</name>
<dbReference type="Pfam" id="PF07690">
    <property type="entry name" value="MFS_1"/>
    <property type="match status" value="1"/>
</dbReference>
<dbReference type="PROSITE" id="PS50850">
    <property type="entry name" value="MFS"/>
    <property type="match status" value="1"/>
</dbReference>
<evidence type="ECO:0000313" key="7">
    <source>
        <dbReference type="Proteomes" id="UP000694865"/>
    </source>
</evidence>
<feature type="transmembrane region" description="Helical" evidence="5">
    <location>
        <begin position="176"/>
        <end position="196"/>
    </location>
</feature>
<evidence type="ECO:0000313" key="8">
    <source>
        <dbReference type="RefSeq" id="XP_002739637.1"/>
    </source>
</evidence>
<dbReference type="SUPFAM" id="SSF103473">
    <property type="entry name" value="MFS general substrate transporter"/>
    <property type="match status" value="1"/>
</dbReference>
<sequence length="423" mass="47267">MVTELWSRREKNLWTLALFVGTVLNFAARNSFPLSAVEISKELNWDKRDTGLVLSCFYWGYASTQILSGWLSDKYGGDQVVTMATFIWGALTLLMPLLVYLFEIKSQQLRFLVCFRILFAATQAFHYPAVASILSTKVSDNSKSRTYSTVMSGTSAGNVLSGSVGSLLLMHYGWHSVFYTFGFLSLAWALVVRLYLMKVNRSEIPLAHVNGAKDIKKSITPKKTIPWGVLFRHPAFWAMIFGRFCLNYVFHLLFSWLPTYFTEKFPDQKGYVFNVIPWLLCVPSSILSGYIADYIISYGYSVTVARKCLHTLECGGVVMCLLAISYSHDFSTAIFFATSALVFQSFGLAGVFANPQDIAPDFTGAVFGLMNTAGAIPGFIGVYVAGHILEYSHSWPFVYMTTACVSFTGWLIFMVFGSGEKII</sequence>
<gene>
    <name evidence="8" type="primary">LOC100368537</name>
</gene>
<evidence type="ECO:0000256" key="2">
    <source>
        <dbReference type="ARBA" id="ARBA00022692"/>
    </source>
</evidence>
<feature type="transmembrane region" description="Helical" evidence="5">
    <location>
        <begin position="146"/>
        <end position="170"/>
    </location>
</feature>
<evidence type="ECO:0000256" key="1">
    <source>
        <dbReference type="ARBA" id="ARBA00004141"/>
    </source>
</evidence>
<reference evidence="8" key="1">
    <citation type="submission" date="2025-08" db="UniProtKB">
        <authorList>
            <consortium name="RefSeq"/>
        </authorList>
    </citation>
    <scope>IDENTIFICATION</scope>
    <source>
        <tissue evidence="8">Testes</tissue>
    </source>
</reference>
<proteinExistence type="predicted"/>
<feature type="transmembrane region" description="Helical" evidence="5">
    <location>
        <begin position="397"/>
        <end position="417"/>
    </location>
</feature>
<feature type="transmembrane region" description="Helical" evidence="5">
    <location>
        <begin position="276"/>
        <end position="296"/>
    </location>
</feature>
<feature type="domain" description="Major facilitator superfamily (MFS) profile" evidence="6">
    <location>
        <begin position="14"/>
        <end position="421"/>
    </location>
</feature>
<evidence type="ECO:0000256" key="4">
    <source>
        <dbReference type="ARBA" id="ARBA00023136"/>
    </source>
</evidence>
<dbReference type="InterPro" id="IPR044777">
    <property type="entry name" value="SLC17A9-like"/>
</dbReference>
<feature type="transmembrane region" description="Helical" evidence="5">
    <location>
        <begin position="365"/>
        <end position="385"/>
    </location>
</feature>
<protein>
    <submittedName>
        <fullName evidence="8">Solute carrier family 17 member 9-like</fullName>
    </submittedName>
</protein>
<dbReference type="CDD" id="cd17380">
    <property type="entry name" value="MFS_SLC17A9_like"/>
    <property type="match status" value="1"/>
</dbReference>
<feature type="transmembrane region" description="Helical" evidence="5">
    <location>
        <begin position="235"/>
        <end position="256"/>
    </location>
</feature>
<evidence type="ECO:0000256" key="3">
    <source>
        <dbReference type="ARBA" id="ARBA00022989"/>
    </source>
</evidence>
<dbReference type="InterPro" id="IPR050382">
    <property type="entry name" value="MFS_Na/Anion_cotransporter"/>
</dbReference>
<dbReference type="Gene3D" id="1.20.1250.20">
    <property type="entry name" value="MFS general substrate transporter like domains"/>
    <property type="match status" value="2"/>
</dbReference>
<keyword evidence="3 5" id="KW-1133">Transmembrane helix</keyword>
<dbReference type="RefSeq" id="XP_002739637.1">
    <property type="nucleotide sequence ID" value="XM_002739591.2"/>
</dbReference>
<keyword evidence="7" id="KW-1185">Reference proteome</keyword>
<keyword evidence="4 5" id="KW-0472">Membrane</keyword>
<dbReference type="InterPro" id="IPR011701">
    <property type="entry name" value="MFS"/>
</dbReference>
<accession>A0ABM0GXN0</accession>
<keyword evidence="2 5" id="KW-0812">Transmembrane</keyword>
<dbReference type="PANTHER" id="PTHR11662:SF279">
    <property type="entry name" value="VOLTAGE-GATED PURINE NUCLEOTIDE UNIPORTER SLC17A9"/>
    <property type="match status" value="1"/>
</dbReference>
<evidence type="ECO:0000256" key="5">
    <source>
        <dbReference type="SAM" id="Phobius"/>
    </source>
</evidence>
<comment type="subcellular location">
    <subcellularLocation>
        <location evidence="1">Membrane</location>
        <topology evidence="1">Multi-pass membrane protein</topology>
    </subcellularLocation>
</comment>
<dbReference type="PANTHER" id="PTHR11662">
    <property type="entry name" value="SOLUTE CARRIER FAMILY 17"/>
    <property type="match status" value="1"/>
</dbReference>